<gene>
    <name evidence="1" type="ORF">NBR_LOCUS5513</name>
</gene>
<evidence type="ECO:0000313" key="3">
    <source>
        <dbReference type="WBParaSite" id="NBR_0000551301-mRNA-1"/>
    </source>
</evidence>
<accession>A0A0N4XSL1</accession>
<name>A0A0N4XSL1_NIPBR</name>
<proteinExistence type="predicted"/>
<organism evidence="3">
    <name type="scientific">Nippostrongylus brasiliensis</name>
    <name type="common">Rat hookworm</name>
    <dbReference type="NCBI Taxonomy" id="27835"/>
    <lineage>
        <taxon>Eukaryota</taxon>
        <taxon>Metazoa</taxon>
        <taxon>Ecdysozoa</taxon>
        <taxon>Nematoda</taxon>
        <taxon>Chromadorea</taxon>
        <taxon>Rhabditida</taxon>
        <taxon>Rhabditina</taxon>
        <taxon>Rhabditomorpha</taxon>
        <taxon>Strongyloidea</taxon>
        <taxon>Heligmosomidae</taxon>
        <taxon>Nippostrongylus</taxon>
    </lineage>
</organism>
<evidence type="ECO:0000313" key="2">
    <source>
        <dbReference type="Proteomes" id="UP000271162"/>
    </source>
</evidence>
<reference evidence="1 2" key="2">
    <citation type="submission" date="2018-11" db="EMBL/GenBank/DDBJ databases">
        <authorList>
            <consortium name="Pathogen Informatics"/>
        </authorList>
    </citation>
    <scope>NUCLEOTIDE SEQUENCE [LARGE SCALE GENOMIC DNA]</scope>
</reference>
<protein>
    <submittedName>
        <fullName evidence="3">Transposase</fullName>
    </submittedName>
</protein>
<dbReference type="WBParaSite" id="NBR_0000551301-mRNA-1">
    <property type="protein sequence ID" value="NBR_0000551301-mRNA-1"/>
    <property type="gene ID" value="NBR_0000551301"/>
</dbReference>
<dbReference type="Proteomes" id="UP000271162">
    <property type="component" value="Unassembled WGS sequence"/>
</dbReference>
<sequence length="33" mass="3594">MYGIEEINRTMSAIALTLANGYGGVQLSTMKLF</sequence>
<dbReference type="AlphaFoldDB" id="A0A0N4XSL1"/>
<dbReference type="EMBL" id="UYSL01013617">
    <property type="protein sequence ID" value="VDL69102.1"/>
    <property type="molecule type" value="Genomic_DNA"/>
</dbReference>
<reference evidence="3" key="1">
    <citation type="submission" date="2017-02" db="UniProtKB">
        <authorList>
            <consortium name="WormBaseParasite"/>
        </authorList>
    </citation>
    <scope>IDENTIFICATION</scope>
</reference>
<keyword evidence="2" id="KW-1185">Reference proteome</keyword>
<evidence type="ECO:0000313" key="1">
    <source>
        <dbReference type="EMBL" id="VDL69102.1"/>
    </source>
</evidence>